<evidence type="ECO:0000313" key="2">
    <source>
        <dbReference type="Proteomes" id="UP001621706"/>
    </source>
</evidence>
<keyword evidence="2" id="KW-1185">Reference proteome</keyword>
<comment type="caution">
    <text evidence="1">The sequence shown here is derived from an EMBL/GenBank/DDBJ whole genome shotgun (WGS) entry which is preliminary data.</text>
</comment>
<organism evidence="1 2">
    <name type="scientific">Flavobacterium oreochromis</name>
    <dbReference type="NCBI Taxonomy" id="2906078"/>
    <lineage>
        <taxon>Bacteria</taxon>
        <taxon>Pseudomonadati</taxon>
        <taxon>Bacteroidota</taxon>
        <taxon>Flavobacteriia</taxon>
        <taxon>Flavobacteriales</taxon>
        <taxon>Flavobacteriaceae</taxon>
        <taxon>Flavobacterium</taxon>
    </lineage>
</organism>
<dbReference type="Proteomes" id="UP001621706">
    <property type="component" value="Unassembled WGS sequence"/>
</dbReference>
<proteinExistence type="predicted"/>
<protein>
    <submittedName>
        <fullName evidence="1">Uncharacterized protein</fullName>
    </submittedName>
</protein>
<feature type="non-terminal residue" evidence="1">
    <location>
        <position position="1"/>
    </location>
</feature>
<sequence length="358" mass="40476">STCRYPNQLAKIKVYPDIEWEVAFLITVGTGYSGNIRYSRRRMNGYHQNFGFRYLVDELNINATKTSNLGWSLKAKAAENSKEHEVSLEGIKKVMDTAVEAFNVTRKYLEMFNPDNNDGTPSLAQSRRVIDIDFEIDPPNIGFALGWKFDKASNDEIVPIYTGGLRADPLIGLTISVDLVPLVRFLGPVGRIVNWIIEFISKITKSELYITFEVSFPIKADLDLSYNKKDSFNNKGKQKMIVEPGVTFRAGSKSNEVVMISTVSKGGITEHEEVEKIKIEGNAATSFVFEKEWGYDLDVGKYYEESNVKFNGAKMTITVSELINNRRIDFKAFKQETFELIPPDSENVGLYTSGKIYI</sequence>
<gene>
    <name evidence="1" type="ORF">V3I07_15070</name>
</gene>
<accession>A0ABW8PCB8</accession>
<name>A0ABW8PCB8_9FLAO</name>
<evidence type="ECO:0000313" key="1">
    <source>
        <dbReference type="EMBL" id="MFK7002199.1"/>
    </source>
</evidence>
<dbReference type="EMBL" id="JAZGZP010000046">
    <property type="protein sequence ID" value="MFK7002199.1"/>
    <property type="molecule type" value="Genomic_DNA"/>
</dbReference>
<reference evidence="1 2" key="1">
    <citation type="submission" date="2024-02" db="EMBL/GenBank/DDBJ databases">
        <title>Comparative Genomic Analysis of Flavobacterium Species Causing Columnaris Disease of Freshwater Fish in Thailand: Insights into Virulence and Resistance Mechanisms.</title>
        <authorList>
            <person name="Nguyen D."/>
            <person name="Chokmangmeepisarn P."/>
            <person name="Khianchaikhan K."/>
            <person name="Morishita M."/>
            <person name="Bunnoy A."/>
            <person name="Rodkhum C."/>
        </authorList>
    </citation>
    <scope>NUCLEOTIDE SEQUENCE [LARGE SCALE GENOMIC DNA]</scope>
    <source>
        <strain evidence="1 2">CNRT2201</strain>
    </source>
</reference>